<dbReference type="InterPro" id="IPR003018">
    <property type="entry name" value="GAF"/>
</dbReference>
<evidence type="ECO:0000259" key="2">
    <source>
        <dbReference type="Pfam" id="PF02954"/>
    </source>
</evidence>
<evidence type="ECO:0000259" key="1">
    <source>
        <dbReference type="Pfam" id="PF01590"/>
    </source>
</evidence>
<comment type="caution">
    <text evidence="3">The sequence shown here is derived from an EMBL/GenBank/DDBJ whole genome shotgun (WGS) entry which is preliminary data.</text>
</comment>
<dbReference type="AlphaFoldDB" id="A0A931HZH5"/>
<dbReference type="InterPro" id="IPR029016">
    <property type="entry name" value="GAF-like_dom_sf"/>
</dbReference>
<reference evidence="3" key="1">
    <citation type="submission" date="2020-12" db="EMBL/GenBank/DDBJ databases">
        <title>Methylobrevis albus sp. nov., isolated from fresh water lack sediment.</title>
        <authorList>
            <person name="Zou Q."/>
        </authorList>
    </citation>
    <scope>NUCLEOTIDE SEQUENCE</scope>
    <source>
        <strain evidence="3">L22</strain>
    </source>
</reference>
<feature type="domain" description="DNA binding HTH" evidence="2">
    <location>
        <begin position="274"/>
        <end position="313"/>
    </location>
</feature>
<evidence type="ECO:0000313" key="4">
    <source>
        <dbReference type="Proteomes" id="UP000631694"/>
    </source>
</evidence>
<dbReference type="RefSeq" id="WP_197309711.1">
    <property type="nucleotide sequence ID" value="NZ_JADZLT010000039.1"/>
</dbReference>
<dbReference type="Pfam" id="PF01590">
    <property type="entry name" value="GAF"/>
    <property type="match status" value="1"/>
</dbReference>
<evidence type="ECO:0000313" key="3">
    <source>
        <dbReference type="EMBL" id="MBH0236614.1"/>
    </source>
</evidence>
<dbReference type="Pfam" id="PF02954">
    <property type="entry name" value="HTH_8"/>
    <property type="match status" value="1"/>
</dbReference>
<dbReference type="EMBL" id="JADZLT010000039">
    <property type="protein sequence ID" value="MBH0236614.1"/>
    <property type="molecule type" value="Genomic_DNA"/>
</dbReference>
<feature type="domain" description="GAF" evidence="1">
    <location>
        <begin position="66"/>
        <end position="190"/>
    </location>
</feature>
<accession>A0A931HZH5</accession>
<dbReference type="SUPFAM" id="SSF55781">
    <property type="entry name" value="GAF domain-like"/>
    <property type="match status" value="1"/>
</dbReference>
<dbReference type="Gene3D" id="3.30.450.40">
    <property type="match status" value="1"/>
</dbReference>
<organism evidence="3 4">
    <name type="scientific">Methylobrevis albus</name>
    <dbReference type="NCBI Taxonomy" id="2793297"/>
    <lineage>
        <taxon>Bacteria</taxon>
        <taxon>Pseudomonadati</taxon>
        <taxon>Pseudomonadota</taxon>
        <taxon>Alphaproteobacteria</taxon>
        <taxon>Hyphomicrobiales</taxon>
        <taxon>Pleomorphomonadaceae</taxon>
        <taxon>Methylobrevis</taxon>
    </lineage>
</organism>
<keyword evidence="4" id="KW-1185">Reference proteome</keyword>
<proteinExistence type="predicted"/>
<dbReference type="Gene3D" id="1.10.10.60">
    <property type="entry name" value="Homeodomain-like"/>
    <property type="match status" value="1"/>
</dbReference>
<sequence length="320" mass="33780">MNSVMVSRHAGKVEAALRSGAAATSALVASWQRCSRLHNLDPVRAPQPERLSESELRAARQRIEPLIHIAQASLDRLYTAVGGAGCCILLADRNGVPVDGRCSTAYDGTFRASGLAVGFDWSERSEGTNGIGTCLVEQRPVTIHRDQHFRARNTELSCTTAPIHDPEGRLLAALDLSSCRADLDDGFAQLSALAVADAALQIEQDYFRQTFAGARIVLVAGRPAGGLVAVDEDDLVIGATRAARRALQLDDTDLGARLPAADLFGECRGGGDGLAEAERAALQRALARANGNASAAASALGISRATFYRKLKRVDGHGSA</sequence>
<name>A0A931HZH5_9HYPH</name>
<dbReference type="InterPro" id="IPR009057">
    <property type="entry name" value="Homeodomain-like_sf"/>
</dbReference>
<protein>
    <submittedName>
        <fullName evidence="3">Sigma-54-dependent Fis family transcriptional regulator</fullName>
    </submittedName>
</protein>
<dbReference type="GO" id="GO:0043565">
    <property type="term" value="F:sequence-specific DNA binding"/>
    <property type="evidence" value="ECO:0007669"/>
    <property type="project" value="InterPro"/>
</dbReference>
<dbReference type="Proteomes" id="UP000631694">
    <property type="component" value="Unassembled WGS sequence"/>
</dbReference>
<gene>
    <name evidence="3" type="ORF">I5731_02155</name>
</gene>
<dbReference type="InterPro" id="IPR002197">
    <property type="entry name" value="HTH_Fis"/>
</dbReference>
<dbReference type="PRINTS" id="PR01590">
    <property type="entry name" value="HTHFIS"/>
</dbReference>
<dbReference type="SUPFAM" id="SSF46689">
    <property type="entry name" value="Homeodomain-like"/>
    <property type="match status" value="1"/>
</dbReference>